<dbReference type="PROSITE" id="PS51891">
    <property type="entry name" value="CENP_V_GFA"/>
    <property type="match status" value="1"/>
</dbReference>
<name>A0A4Y9EMB4_9SPHN</name>
<evidence type="ECO:0000259" key="5">
    <source>
        <dbReference type="PROSITE" id="PS51891"/>
    </source>
</evidence>
<proteinExistence type="inferred from homology"/>
<comment type="caution">
    <text evidence="6">The sequence shown here is derived from an EMBL/GenBank/DDBJ whole genome shotgun (WGS) entry which is preliminary data.</text>
</comment>
<dbReference type="GO" id="GO:0046872">
    <property type="term" value="F:metal ion binding"/>
    <property type="evidence" value="ECO:0007669"/>
    <property type="project" value="UniProtKB-KW"/>
</dbReference>
<sequence>MFAPRGGCVMTQTARCCCGDLTITIAGAPLMSAICHCDSCKRRTGSAFGWQVYVRDDDVVETIGAALVYQVPVTPPAARSFCARCGTTLFWKADIFPGMTGIAAGGFSDPPTPTMSASSSNRCVWLELPAGCHASP</sequence>
<feature type="domain" description="CENP-V/GFA" evidence="5">
    <location>
        <begin position="12"/>
        <end position="126"/>
    </location>
</feature>
<keyword evidence="2" id="KW-0479">Metal-binding</keyword>
<dbReference type="PANTHER" id="PTHR33337:SF40">
    <property type="entry name" value="CENP-V_GFA DOMAIN-CONTAINING PROTEIN-RELATED"/>
    <property type="match status" value="1"/>
</dbReference>
<dbReference type="Pfam" id="PF04828">
    <property type="entry name" value="GFA"/>
    <property type="match status" value="1"/>
</dbReference>
<dbReference type="InterPro" id="IPR006913">
    <property type="entry name" value="CENP-V/GFA"/>
</dbReference>
<evidence type="ECO:0000313" key="6">
    <source>
        <dbReference type="EMBL" id="TFU03216.1"/>
    </source>
</evidence>
<dbReference type="PANTHER" id="PTHR33337">
    <property type="entry name" value="GFA DOMAIN-CONTAINING PROTEIN"/>
    <property type="match status" value="1"/>
</dbReference>
<organism evidence="6 7">
    <name type="scientific">Glacieibacterium arshaanense</name>
    <dbReference type="NCBI Taxonomy" id="2511025"/>
    <lineage>
        <taxon>Bacteria</taxon>
        <taxon>Pseudomonadati</taxon>
        <taxon>Pseudomonadota</taxon>
        <taxon>Alphaproteobacteria</taxon>
        <taxon>Sphingomonadales</taxon>
        <taxon>Sphingosinicellaceae</taxon>
        <taxon>Glacieibacterium</taxon>
    </lineage>
</organism>
<evidence type="ECO:0000256" key="1">
    <source>
        <dbReference type="ARBA" id="ARBA00005495"/>
    </source>
</evidence>
<dbReference type="OrthoDB" id="7186766at2"/>
<dbReference type="EMBL" id="SIHO01000002">
    <property type="protein sequence ID" value="TFU03216.1"/>
    <property type="molecule type" value="Genomic_DNA"/>
</dbReference>
<dbReference type="Gene3D" id="3.90.1590.10">
    <property type="entry name" value="glutathione-dependent formaldehyde- activating enzyme (gfa)"/>
    <property type="match status" value="1"/>
</dbReference>
<accession>A0A4Y9EMB4</accession>
<comment type="similarity">
    <text evidence="1">Belongs to the Gfa family.</text>
</comment>
<reference evidence="6 7" key="1">
    <citation type="submission" date="2019-02" db="EMBL/GenBank/DDBJ databases">
        <title>Polymorphobacter sp. isolated from the lake at the Tibet of China.</title>
        <authorList>
            <person name="Li A."/>
        </authorList>
    </citation>
    <scope>NUCLEOTIDE SEQUENCE [LARGE SCALE GENOMIC DNA]</scope>
    <source>
        <strain evidence="6 7">DJ1R-1</strain>
    </source>
</reference>
<dbReference type="InterPro" id="IPR011057">
    <property type="entry name" value="Mss4-like_sf"/>
</dbReference>
<evidence type="ECO:0000256" key="3">
    <source>
        <dbReference type="ARBA" id="ARBA00022833"/>
    </source>
</evidence>
<protein>
    <submittedName>
        <fullName evidence="6">Aldehyde-activating protein</fullName>
    </submittedName>
</protein>
<evidence type="ECO:0000256" key="2">
    <source>
        <dbReference type="ARBA" id="ARBA00022723"/>
    </source>
</evidence>
<evidence type="ECO:0000313" key="7">
    <source>
        <dbReference type="Proteomes" id="UP000297737"/>
    </source>
</evidence>
<dbReference type="GO" id="GO:0016846">
    <property type="term" value="F:carbon-sulfur lyase activity"/>
    <property type="evidence" value="ECO:0007669"/>
    <property type="project" value="InterPro"/>
</dbReference>
<keyword evidence="3" id="KW-0862">Zinc</keyword>
<evidence type="ECO:0000256" key="4">
    <source>
        <dbReference type="ARBA" id="ARBA00023239"/>
    </source>
</evidence>
<dbReference type="AlphaFoldDB" id="A0A4Y9EMB4"/>
<dbReference type="Proteomes" id="UP000297737">
    <property type="component" value="Unassembled WGS sequence"/>
</dbReference>
<dbReference type="SUPFAM" id="SSF51316">
    <property type="entry name" value="Mss4-like"/>
    <property type="match status" value="1"/>
</dbReference>
<keyword evidence="7" id="KW-1185">Reference proteome</keyword>
<keyword evidence="4" id="KW-0456">Lyase</keyword>
<gene>
    <name evidence="6" type="ORF">EUV02_08455</name>
</gene>